<name>A0A9D2AW63_9FIRM</name>
<keyword evidence="2" id="KW-0167">Capsid protein</keyword>
<evidence type="ECO:0000313" key="2">
    <source>
        <dbReference type="EMBL" id="HIX52178.1"/>
    </source>
</evidence>
<reference evidence="2" key="1">
    <citation type="journal article" date="2021" name="PeerJ">
        <title>Extensive microbial diversity within the chicken gut microbiome revealed by metagenomics and culture.</title>
        <authorList>
            <person name="Gilroy R."/>
            <person name="Ravi A."/>
            <person name="Getino M."/>
            <person name="Pursley I."/>
            <person name="Horton D.L."/>
            <person name="Alikhan N.F."/>
            <person name="Baker D."/>
            <person name="Gharbi K."/>
            <person name="Hall N."/>
            <person name="Watson M."/>
            <person name="Adriaenssens E.M."/>
            <person name="Foster-Nyarko E."/>
            <person name="Jarju S."/>
            <person name="Secka A."/>
            <person name="Antonio M."/>
            <person name="Oren A."/>
            <person name="Chaudhuri R.R."/>
            <person name="La Ragione R."/>
            <person name="Hildebrand F."/>
            <person name="Pallen M.J."/>
        </authorList>
    </citation>
    <scope>NUCLEOTIDE SEQUENCE</scope>
    <source>
        <strain evidence="2">ChiGjej4B4-12881</strain>
    </source>
</reference>
<dbReference type="Pfam" id="PF12652">
    <property type="entry name" value="CotJB"/>
    <property type="match status" value="1"/>
</dbReference>
<dbReference type="Proteomes" id="UP000886780">
    <property type="component" value="Unassembled WGS sequence"/>
</dbReference>
<comment type="caution">
    <text evidence="2">The sequence shown here is derived from an EMBL/GenBank/DDBJ whole genome shotgun (WGS) entry which is preliminary data.</text>
</comment>
<reference evidence="2" key="2">
    <citation type="submission" date="2021-04" db="EMBL/GenBank/DDBJ databases">
        <authorList>
            <person name="Gilroy R."/>
        </authorList>
    </citation>
    <scope>NUCLEOTIDE SEQUENCE</scope>
    <source>
        <strain evidence="2">ChiGjej4B4-12881</strain>
    </source>
</reference>
<feature type="domain" description="Protein CotJB" evidence="1">
    <location>
        <begin position="25"/>
        <end position="99"/>
    </location>
</feature>
<dbReference type="InterPro" id="IPR024207">
    <property type="entry name" value="CotJB_dom"/>
</dbReference>
<proteinExistence type="predicted"/>
<accession>A0A9D2AW63</accession>
<evidence type="ECO:0000259" key="1">
    <source>
        <dbReference type="Pfam" id="PF12652"/>
    </source>
</evidence>
<gene>
    <name evidence="2" type="ORF">IAA28_05175</name>
</gene>
<protein>
    <submittedName>
        <fullName evidence="2">Spore coat protein CotJB</fullName>
    </submittedName>
</protein>
<keyword evidence="2" id="KW-0946">Virion</keyword>
<dbReference type="AlphaFoldDB" id="A0A9D2AW63"/>
<organism evidence="2 3">
    <name type="scientific">Candidatus Lachnoclostridium stercoripullorum</name>
    <dbReference type="NCBI Taxonomy" id="2838635"/>
    <lineage>
        <taxon>Bacteria</taxon>
        <taxon>Bacillati</taxon>
        <taxon>Bacillota</taxon>
        <taxon>Clostridia</taxon>
        <taxon>Lachnospirales</taxon>
        <taxon>Lachnospiraceae</taxon>
    </lineage>
</organism>
<dbReference type="EMBL" id="DXEU01000091">
    <property type="protein sequence ID" value="HIX52178.1"/>
    <property type="molecule type" value="Genomic_DNA"/>
</dbReference>
<sequence>MNYVNSSRGYVPAAAAAAPTSDAAQILRALDQASFALDEVLLYLDTHPTDTEALAYYQYVNSLRSQAMNAYMDQYGPLTKDQERSTTDWTWVKGPWPWEGGID</sequence>
<evidence type="ECO:0000313" key="3">
    <source>
        <dbReference type="Proteomes" id="UP000886780"/>
    </source>
</evidence>